<dbReference type="InterPro" id="IPR019268">
    <property type="entry name" value="DUF2278"/>
</dbReference>
<sequence>MPLSAYGVLVGALSEHFRDQPDDVGRWFHVNLRVVAPAGTYAVAVDVDSKKSDIGVHWKLLRIRRSTLAPASEASSGYHETARTREAGAIDLIRHPSIAEHPGCIALLLGARRRPWTVGDFAEASTALESILVIGRRTLVWGEPFDDGGLGVHNVHQNQGDPAGSQWWPENGIWQDGAVMVERPDGDFDAFVSRFSTQAGRTDDQGHPI</sequence>
<evidence type="ECO:0000313" key="1">
    <source>
        <dbReference type="EMBL" id="RXZ42332.1"/>
    </source>
</evidence>
<comment type="caution">
    <text evidence="1">The sequence shown here is derived from an EMBL/GenBank/DDBJ whole genome shotgun (WGS) entry which is preliminary data.</text>
</comment>
<dbReference type="OrthoDB" id="291334at2"/>
<protein>
    <submittedName>
        <fullName evidence="1">DUF2278 family protein</fullName>
    </submittedName>
</protein>
<keyword evidence="2" id="KW-1185">Reference proteome</keyword>
<name>A0A4Q2J907_9MICO</name>
<dbReference type="Pfam" id="PF10042">
    <property type="entry name" value="DUF2278"/>
    <property type="match status" value="1"/>
</dbReference>
<organism evidence="1 2">
    <name type="scientific">Agromyces binzhouensis</name>
    <dbReference type="NCBI Taxonomy" id="1817495"/>
    <lineage>
        <taxon>Bacteria</taxon>
        <taxon>Bacillati</taxon>
        <taxon>Actinomycetota</taxon>
        <taxon>Actinomycetes</taxon>
        <taxon>Micrococcales</taxon>
        <taxon>Microbacteriaceae</taxon>
        <taxon>Agromyces</taxon>
    </lineage>
</organism>
<gene>
    <name evidence="1" type="ORF">ESO86_15985</name>
</gene>
<dbReference type="AlphaFoldDB" id="A0A4Q2J907"/>
<dbReference type="EMBL" id="SDPL01000485">
    <property type="protein sequence ID" value="RXZ42332.1"/>
    <property type="molecule type" value="Genomic_DNA"/>
</dbReference>
<evidence type="ECO:0000313" key="2">
    <source>
        <dbReference type="Proteomes" id="UP000292881"/>
    </source>
</evidence>
<proteinExistence type="predicted"/>
<dbReference type="Proteomes" id="UP000292881">
    <property type="component" value="Unassembled WGS sequence"/>
</dbReference>
<reference evidence="1 2" key="1">
    <citation type="submission" date="2019-01" db="EMBL/GenBank/DDBJ databases">
        <authorList>
            <person name="Li J."/>
        </authorList>
    </citation>
    <scope>NUCLEOTIDE SEQUENCE [LARGE SCALE GENOMIC DNA]</scope>
    <source>
        <strain evidence="1 2">CGMCC 4.7180</strain>
    </source>
</reference>
<accession>A0A4Q2J907</accession>